<gene>
    <name evidence="4" type="ORF">B7463_g12596</name>
</gene>
<evidence type="ECO:0000256" key="2">
    <source>
        <dbReference type="SAM" id="SignalP"/>
    </source>
</evidence>
<dbReference type="Proteomes" id="UP000258309">
    <property type="component" value="Unassembled WGS sequence"/>
</dbReference>
<evidence type="ECO:0000259" key="3">
    <source>
        <dbReference type="Pfam" id="PF20091"/>
    </source>
</evidence>
<keyword evidence="5" id="KW-1185">Reference proteome</keyword>
<keyword evidence="2" id="KW-0732">Signal</keyword>
<accession>A0A3E2GRK7</accession>
<feature type="signal peptide" evidence="2">
    <location>
        <begin position="1"/>
        <end position="20"/>
    </location>
</feature>
<dbReference type="AlphaFoldDB" id="A0A3E2GRK7"/>
<feature type="non-terminal residue" evidence="4">
    <location>
        <position position="473"/>
    </location>
</feature>
<reference evidence="4 5" key="1">
    <citation type="submission" date="2018-05" db="EMBL/GenBank/DDBJ databases">
        <title>Draft genome sequence of Scytalidium lignicola DSM 105466, a ubiquitous saprotrophic fungus.</title>
        <authorList>
            <person name="Buettner E."/>
            <person name="Gebauer A.M."/>
            <person name="Hofrichter M."/>
            <person name="Liers C."/>
            <person name="Kellner H."/>
        </authorList>
    </citation>
    <scope>NUCLEOTIDE SEQUENCE [LARGE SCALE GENOMIC DNA]</scope>
    <source>
        <strain evidence="4 5">DSM 105466</strain>
    </source>
</reference>
<evidence type="ECO:0000313" key="4">
    <source>
        <dbReference type="EMBL" id="RFU23742.1"/>
    </source>
</evidence>
<sequence>MSLKSLTTLLLASISTLVSASPPPSAYQSPTTPSVEGPTSPGTRPNAFSSFLGNLTQIGYIEEEFFYSGNATRYNLVGGEVTLDGKFSLTVNSTAAYKTRILIRRPANPKNFNGDAILEWNNVSDGFDLVISDHPGVYQAGYIFAGVTAQKVGVDGEGDNPLGLRQWDSERYGSLSIADDALSYDIYTQAANAVRHNAGNMIGGYKVEHIFATGESQSGTRMLAYADGVQPISNAFDAILPVIAFGMAADFDPAQANPVIGQAARAFPARIRDDLKIPVFEVNSESETLNVTWGDAEQPDTDRFRYWETAGAAHLNTGVFADTEGFAARDGLPPLSLSNLSLSQVDWRVPLEAAYRHTSLWVRTGKAPPSFPKLERGHNGSFLVRDADGNSIGGVRLPEITVPIAAYSGLSLNSLGSTTPFSDARLKQLYPTHEDYVAKITAAAKKAECEGIILSYKVPEYIMDAVAANIPPK</sequence>
<name>A0A3E2GRK7_SCYLI</name>
<organism evidence="4 5">
    <name type="scientific">Scytalidium lignicola</name>
    <name type="common">Hyphomycete</name>
    <dbReference type="NCBI Taxonomy" id="5539"/>
    <lineage>
        <taxon>Eukaryota</taxon>
        <taxon>Fungi</taxon>
        <taxon>Dikarya</taxon>
        <taxon>Ascomycota</taxon>
        <taxon>Pezizomycotina</taxon>
        <taxon>Leotiomycetes</taxon>
        <taxon>Leotiomycetes incertae sedis</taxon>
        <taxon>Scytalidium</taxon>
    </lineage>
</organism>
<dbReference type="Pfam" id="PF20091">
    <property type="entry name" value="Abhydrolase_10"/>
    <property type="match status" value="1"/>
</dbReference>
<dbReference type="OrthoDB" id="30881at2759"/>
<dbReference type="InterPro" id="IPR045394">
    <property type="entry name" value="Abhydrolase_dom"/>
</dbReference>
<evidence type="ECO:0000256" key="1">
    <source>
        <dbReference type="SAM" id="MobiDB-lite"/>
    </source>
</evidence>
<feature type="region of interest" description="Disordered" evidence="1">
    <location>
        <begin position="19"/>
        <end position="43"/>
    </location>
</feature>
<evidence type="ECO:0000313" key="5">
    <source>
        <dbReference type="Proteomes" id="UP000258309"/>
    </source>
</evidence>
<dbReference type="EMBL" id="NCSJ02000632">
    <property type="protein sequence ID" value="RFU23742.1"/>
    <property type="molecule type" value="Genomic_DNA"/>
</dbReference>
<feature type="non-terminal residue" evidence="4">
    <location>
        <position position="1"/>
    </location>
</feature>
<feature type="domain" description="Alpha/beta hydrolase" evidence="3">
    <location>
        <begin position="35"/>
        <end position="461"/>
    </location>
</feature>
<comment type="caution">
    <text evidence="4">The sequence shown here is derived from an EMBL/GenBank/DDBJ whole genome shotgun (WGS) entry which is preliminary data.</text>
</comment>
<feature type="chain" id="PRO_5017822563" description="Alpha/beta hydrolase domain-containing protein" evidence="2">
    <location>
        <begin position="21"/>
        <end position="473"/>
    </location>
</feature>
<feature type="compositionally biased region" description="Low complexity" evidence="1">
    <location>
        <begin position="19"/>
        <end position="34"/>
    </location>
</feature>
<protein>
    <recommendedName>
        <fullName evidence="3">Alpha/beta hydrolase domain-containing protein</fullName>
    </recommendedName>
</protein>
<proteinExistence type="predicted"/>